<proteinExistence type="predicted"/>
<gene>
    <name evidence="1" type="ORF">VNI00_013504</name>
</gene>
<dbReference type="EMBL" id="JAYKXP010000069">
    <property type="protein sequence ID" value="KAK7031253.1"/>
    <property type="molecule type" value="Genomic_DNA"/>
</dbReference>
<reference evidence="1 2" key="1">
    <citation type="submission" date="2024-01" db="EMBL/GenBank/DDBJ databases">
        <title>A draft genome for a cacao thread blight-causing isolate of Paramarasmius palmivorus.</title>
        <authorList>
            <person name="Baruah I.K."/>
            <person name="Bukari Y."/>
            <person name="Amoako-Attah I."/>
            <person name="Meinhardt L.W."/>
            <person name="Bailey B.A."/>
            <person name="Cohen S.P."/>
        </authorList>
    </citation>
    <scope>NUCLEOTIDE SEQUENCE [LARGE SCALE GENOMIC DNA]</scope>
    <source>
        <strain evidence="1 2">GH-12</strain>
    </source>
</reference>
<protein>
    <submittedName>
        <fullName evidence="1">Uncharacterized protein</fullName>
    </submittedName>
</protein>
<keyword evidence="2" id="KW-1185">Reference proteome</keyword>
<evidence type="ECO:0000313" key="1">
    <source>
        <dbReference type="EMBL" id="KAK7031253.1"/>
    </source>
</evidence>
<dbReference type="AlphaFoldDB" id="A0AAW0BXL2"/>
<comment type="caution">
    <text evidence="1">The sequence shown here is derived from an EMBL/GenBank/DDBJ whole genome shotgun (WGS) entry which is preliminary data.</text>
</comment>
<dbReference type="Proteomes" id="UP001383192">
    <property type="component" value="Unassembled WGS sequence"/>
</dbReference>
<name>A0AAW0BXL2_9AGAR</name>
<evidence type="ECO:0000313" key="2">
    <source>
        <dbReference type="Proteomes" id="UP001383192"/>
    </source>
</evidence>
<sequence length="311" mass="34700">MAGSRSLSEVSLSEYVPSHPDAYPLDLVGCQKMIAQYREELHATRYFLHGSRGYSGADVIRMVRSLNDEIMQLSAMLASIVARYPLSSVQQVSDPEDAIQFPFLNDKWVGLLLGRDSDTQEIVIQCAIQAAMVFHVVLGIKAMALNEEENDILYRIYRRQDPSPIARQWRAITKMHAKYPVIDQVQAIINKRILHALHGIVQASGIVSDACMADIVVNGQGIVVVIEKAMEIDRILTLEMTMEDVTVFVAPLGEVLDLERMECAFRQEVLSKESFVIGSTDMGICCLPNANEASSWQIILKPKVVLDTTFT</sequence>
<organism evidence="1 2">
    <name type="scientific">Paramarasmius palmivorus</name>
    <dbReference type="NCBI Taxonomy" id="297713"/>
    <lineage>
        <taxon>Eukaryota</taxon>
        <taxon>Fungi</taxon>
        <taxon>Dikarya</taxon>
        <taxon>Basidiomycota</taxon>
        <taxon>Agaricomycotina</taxon>
        <taxon>Agaricomycetes</taxon>
        <taxon>Agaricomycetidae</taxon>
        <taxon>Agaricales</taxon>
        <taxon>Marasmiineae</taxon>
        <taxon>Marasmiaceae</taxon>
        <taxon>Paramarasmius</taxon>
    </lineage>
</organism>
<accession>A0AAW0BXL2</accession>